<evidence type="ECO:0000313" key="2">
    <source>
        <dbReference type="Proteomes" id="UP000619355"/>
    </source>
</evidence>
<reference evidence="2" key="1">
    <citation type="journal article" date="2019" name="Int. J. Syst. Evol. Microbiol.">
        <title>The Global Catalogue of Microorganisms (GCM) 10K type strain sequencing project: providing services to taxonomists for standard genome sequencing and annotation.</title>
        <authorList>
            <consortium name="The Broad Institute Genomics Platform"/>
            <consortium name="The Broad Institute Genome Sequencing Center for Infectious Disease"/>
            <person name="Wu L."/>
            <person name="Ma J."/>
        </authorList>
    </citation>
    <scope>NUCLEOTIDE SEQUENCE [LARGE SCALE GENOMIC DNA]</scope>
    <source>
        <strain evidence="2">JCM 4253</strain>
    </source>
</reference>
<proteinExistence type="predicted"/>
<sequence>MIFTADYGEAGAINELGRGTGLPTAVSAHNTDWWWGAGNPDATTVVAVAPGPDHAPEYAAHLRQYFRHVRVAATLSNPYGVHNVEWGGHVYVCTGARRPWGETWPELRNYA</sequence>
<name>A0A919EVU7_9ACTN</name>
<comment type="caution">
    <text evidence="1">The sequence shown here is derived from an EMBL/GenBank/DDBJ whole genome shotgun (WGS) entry which is preliminary data.</text>
</comment>
<protein>
    <submittedName>
        <fullName evidence="1">Uncharacterized protein</fullName>
    </submittedName>
</protein>
<evidence type="ECO:0000313" key="1">
    <source>
        <dbReference type="EMBL" id="GHG41415.1"/>
    </source>
</evidence>
<gene>
    <name evidence="1" type="ORF">GCM10018980_16530</name>
</gene>
<organism evidence="1 2">
    <name type="scientific">Streptomyces capoamus</name>
    <dbReference type="NCBI Taxonomy" id="68183"/>
    <lineage>
        <taxon>Bacteria</taxon>
        <taxon>Bacillati</taxon>
        <taxon>Actinomycetota</taxon>
        <taxon>Actinomycetes</taxon>
        <taxon>Kitasatosporales</taxon>
        <taxon>Streptomycetaceae</taxon>
        <taxon>Streptomyces</taxon>
    </lineage>
</organism>
<dbReference type="Proteomes" id="UP000619355">
    <property type="component" value="Unassembled WGS sequence"/>
</dbReference>
<dbReference type="RefSeq" id="WP_229899281.1">
    <property type="nucleotide sequence ID" value="NZ_BNBF01000003.1"/>
</dbReference>
<accession>A0A919EVU7</accession>
<dbReference type="EMBL" id="BNBF01000003">
    <property type="protein sequence ID" value="GHG41415.1"/>
    <property type="molecule type" value="Genomic_DNA"/>
</dbReference>
<keyword evidence="2" id="KW-1185">Reference proteome</keyword>
<dbReference type="AlphaFoldDB" id="A0A919EVU7"/>